<proteinExistence type="predicted"/>
<evidence type="ECO:0000313" key="2">
    <source>
        <dbReference type="Proteomes" id="UP000315423"/>
    </source>
</evidence>
<comment type="caution">
    <text evidence="1">The sequence shown here is derived from an EMBL/GenBank/DDBJ whole genome shotgun (WGS) entry which is preliminary data.</text>
</comment>
<dbReference type="Proteomes" id="UP000315423">
    <property type="component" value="Unassembled WGS sequence"/>
</dbReference>
<sequence>DNLTADLLSIDKTIRQRVVENLTNADPELGRLVADGLKL</sequence>
<reference evidence="1" key="1">
    <citation type="submission" date="2018-09" db="EMBL/GenBank/DDBJ databases">
        <title>A genomic encyclopedia of anaerobic methanotrophic archaea.</title>
        <authorList>
            <person name="Skennerton C.T."/>
            <person name="Chadwick G.L."/>
            <person name="Laso-Perez R."/>
            <person name="Leu A.O."/>
            <person name="Speth D.R."/>
            <person name="Yu H."/>
            <person name="Morgan-Lang C."/>
            <person name="Hatzenpichler R."/>
            <person name="Goudeau D."/>
            <person name="Malmstrom R."/>
            <person name="Woyke T."/>
            <person name="Hallam S."/>
            <person name="Tyson G.W."/>
            <person name="Wegener G."/>
            <person name="Boetius A."/>
            <person name="Orphan V.J."/>
        </authorList>
    </citation>
    <scope>NUCLEOTIDE SEQUENCE</scope>
    <source>
        <strain evidence="1">CONS3730D10UFb2</strain>
    </source>
</reference>
<gene>
    <name evidence="1" type="ORF">C5S46_03060</name>
</gene>
<protein>
    <submittedName>
        <fullName evidence="1">Uncharacterized protein</fullName>
    </submittedName>
</protein>
<organism evidence="1 2">
    <name type="scientific">Candidatus Methanomarinus sp</name>
    <dbReference type="NCBI Taxonomy" id="3386244"/>
    <lineage>
        <taxon>Archaea</taxon>
        <taxon>Methanobacteriati</taxon>
        <taxon>Methanobacteriota</taxon>
        <taxon>Stenosarchaea group</taxon>
        <taxon>Methanomicrobia</taxon>
        <taxon>Methanosarcinales</taxon>
        <taxon>ANME-2 cluster</taxon>
        <taxon>Candidatus Methanocomedenaceae</taxon>
        <taxon>Candidatus Methanomarinus</taxon>
    </lineage>
</organism>
<feature type="non-terminal residue" evidence="1">
    <location>
        <position position="1"/>
    </location>
</feature>
<evidence type="ECO:0000313" key="1">
    <source>
        <dbReference type="EMBL" id="TKY91972.1"/>
    </source>
</evidence>
<accession>A0AC61SBQ2</accession>
<name>A0AC61SBQ2_9EURY</name>
<dbReference type="EMBL" id="QYBA01000098">
    <property type="protein sequence ID" value="TKY91972.1"/>
    <property type="molecule type" value="Genomic_DNA"/>
</dbReference>